<dbReference type="EMBL" id="CCBN010000005">
    <property type="protein sequence ID" value="CDO53566.1"/>
    <property type="molecule type" value="Genomic_DNA"/>
</dbReference>
<gene>
    <name evidence="3" type="ORF">BN980_GECA05s03772g</name>
</gene>
<feature type="coiled-coil region" evidence="1">
    <location>
        <begin position="26"/>
        <end position="108"/>
    </location>
</feature>
<evidence type="ECO:0000256" key="2">
    <source>
        <dbReference type="SAM" id="MobiDB-lite"/>
    </source>
</evidence>
<sequence>MTTESAPAPAAAPVKKINKKIQRPDKATFEAELKKLEADLQAKMAISKQAQEAIKNFSASGVDNQKRDEIKATLSQLRQKQADIKSQKAKINNEISQVDERIQRRNKEFQAAKSKVNFRSVEELDNHVKDLEKKVDAGTFRIAEERKALNEISNLKKLRKNFGGIEELKSQIDADKQKISELKAQIRAFDSSAISAQYEKAQSELNAINDKSQDIRKSRDALYNRRNQAQKDVDATLKKLKGLKDEYYGQIRAYREQNAAEIAARKERERVEREEAEKERRREVAEEKLEIASEPAFASQIATAKNLLAYFDPSYTAASGSASTSFDELNKTSTRVVEAPAQFKVLKKETEVFFAGTGGKKNKKKASHQEPAKKDDKLTVNFQVVEDLTNLNIAVPTSNADVPKTIEDLKKKIDYYVANEERVTKERIEKAKAEIAKLEAEAEAEAAAEKAEETPKSDAE</sequence>
<dbReference type="GO" id="GO:0003729">
    <property type="term" value="F:mRNA binding"/>
    <property type="evidence" value="ECO:0007669"/>
    <property type="project" value="TreeGrafter"/>
</dbReference>
<dbReference type="GO" id="GO:0008298">
    <property type="term" value="P:intracellular mRNA localization"/>
    <property type="evidence" value="ECO:0007669"/>
    <property type="project" value="TreeGrafter"/>
</dbReference>
<proteinExistence type="predicted"/>
<dbReference type="GO" id="GO:0005783">
    <property type="term" value="C:endoplasmic reticulum"/>
    <property type="evidence" value="ECO:0007669"/>
    <property type="project" value="TreeGrafter"/>
</dbReference>
<organism evidence="3 4">
    <name type="scientific">Geotrichum candidum</name>
    <name type="common">Oospora lactis</name>
    <name type="synonym">Dipodascus geotrichum</name>
    <dbReference type="NCBI Taxonomy" id="1173061"/>
    <lineage>
        <taxon>Eukaryota</taxon>
        <taxon>Fungi</taxon>
        <taxon>Dikarya</taxon>
        <taxon>Ascomycota</taxon>
        <taxon>Saccharomycotina</taxon>
        <taxon>Dipodascomycetes</taxon>
        <taxon>Dipodascales</taxon>
        <taxon>Dipodascaceae</taxon>
        <taxon>Geotrichum</taxon>
    </lineage>
</organism>
<reference evidence="3" key="1">
    <citation type="submission" date="2014-03" db="EMBL/GenBank/DDBJ databases">
        <authorList>
            <person name="Casaregola S."/>
        </authorList>
    </citation>
    <scope>NUCLEOTIDE SEQUENCE [LARGE SCALE GENOMIC DNA]</scope>
    <source>
        <strain evidence="3">CLIB 918</strain>
    </source>
</reference>
<dbReference type="GO" id="GO:0042175">
    <property type="term" value="C:nuclear outer membrane-endoplasmic reticulum membrane network"/>
    <property type="evidence" value="ECO:0007669"/>
    <property type="project" value="TreeGrafter"/>
</dbReference>
<dbReference type="GO" id="GO:1990904">
    <property type="term" value="C:ribonucleoprotein complex"/>
    <property type="evidence" value="ECO:0007669"/>
    <property type="project" value="TreeGrafter"/>
</dbReference>
<evidence type="ECO:0000313" key="3">
    <source>
        <dbReference type="EMBL" id="CDO53566.1"/>
    </source>
</evidence>
<dbReference type="OrthoDB" id="2195113at2759"/>
<keyword evidence="1" id="KW-0175">Coiled coil</keyword>
<dbReference type="AlphaFoldDB" id="A0A0J9X9S5"/>
<dbReference type="Proteomes" id="UP000242525">
    <property type="component" value="Unassembled WGS sequence"/>
</dbReference>
<keyword evidence="4" id="KW-1185">Reference proteome</keyword>
<feature type="coiled-coil region" evidence="1">
    <location>
        <begin position="165"/>
        <end position="288"/>
    </location>
</feature>
<evidence type="ECO:0000313" key="4">
    <source>
        <dbReference type="Proteomes" id="UP000242525"/>
    </source>
</evidence>
<accession>A0A0J9X9S5</accession>
<protein>
    <submittedName>
        <fullName evidence="3">Similar to Saccharomyces cerevisiae YOR198C BFR1 Component of mRNP complexes associated with polyribosomes</fullName>
    </submittedName>
</protein>
<evidence type="ECO:0000256" key="1">
    <source>
        <dbReference type="SAM" id="Coils"/>
    </source>
</evidence>
<feature type="region of interest" description="Disordered" evidence="2">
    <location>
        <begin position="441"/>
        <end position="460"/>
    </location>
</feature>
<dbReference type="InterPro" id="IPR039604">
    <property type="entry name" value="Bfr1"/>
</dbReference>
<dbReference type="PANTHER" id="PTHR31027">
    <property type="entry name" value="NUCLEAR SEGREGATION PROTEIN BFR1"/>
    <property type="match status" value="1"/>
</dbReference>
<comment type="caution">
    <text evidence="3">The sequence shown here is derived from an EMBL/GenBank/DDBJ whole genome shotgun (WGS) entry which is preliminary data.</text>
</comment>
<feature type="compositionally biased region" description="Basic and acidic residues" evidence="2">
    <location>
        <begin position="447"/>
        <end position="460"/>
    </location>
</feature>
<dbReference type="STRING" id="1173061.A0A0J9X9S5"/>
<dbReference type="PANTHER" id="PTHR31027:SF2">
    <property type="entry name" value="LEBERCILIN DOMAIN-CONTAINING PROTEIN"/>
    <property type="match status" value="1"/>
</dbReference>
<name>A0A0J9X9S5_GEOCN</name>